<accession>A0A3N6M4Z0</accession>
<evidence type="ECO:0000256" key="1">
    <source>
        <dbReference type="SAM" id="MobiDB-lite"/>
    </source>
</evidence>
<dbReference type="AlphaFoldDB" id="A0A3N6M4Z0"/>
<keyword evidence="3" id="KW-1185">Reference proteome</keyword>
<dbReference type="Proteomes" id="UP000282323">
    <property type="component" value="Unassembled WGS sequence"/>
</dbReference>
<protein>
    <submittedName>
        <fullName evidence="2">Uncharacterized protein</fullName>
    </submittedName>
</protein>
<sequence length="60" mass="6984">MGSTRGSAVLIDRSGLEEPTRHTPRGGTERRLERRDLFFDRRPSSDGTDSPTDRRREQRR</sequence>
<feature type="region of interest" description="Disordered" evidence="1">
    <location>
        <begin position="1"/>
        <end position="60"/>
    </location>
</feature>
<reference evidence="2 3" key="1">
    <citation type="submission" date="2018-10" db="EMBL/GenBank/DDBJ databases">
        <title>Natrarchaeobius chitinivorans gen. nov., sp. nov., and Natrarchaeobius haloalkaliphilus sp. nov., alkaliphilic, chitin-utilizing haloarchaea from hypersaline alkaline lakes.</title>
        <authorList>
            <person name="Sorokin D.Y."/>
            <person name="Elcheninov A.G."/>
            <person name="Kostrikina N.A."/>
            <person name="Bale N.J."/>
            <person name="Sinninghe Damste J.S."/>
            <person name="Khijniak T.V."/>
            <person name="Kublanov I.V."/>
            <person name="Toshchakov S.V."/>
        </authorList>
    </citation>
    <scope>NUCLEOTIDE SEQUENCE [LARGE SCALE GENOMIC DNA]</scope>
    <source>
        <strain evidence="2 3">AArcht4T</strain>
    </source>
</reference>
<evidence type="ECO:0000313" key="3">
    <source>
        <dbReference type="Proteomes" id="UP000282323"/>
    </source>
</evidence>
<dbReference type="EMBL" id="REGA01000021">
    <property type="protein sequence ID" value="RQG91070.1"/>
    <property type="molecule type" value="Genomic_DNA"/>
</dbReference>
<comment type="caution">
    <text evidence="2">The sequence shown here is derived from an EMBL/GenBank/DDBJ whole genome shotgun (WGS) entry which is preliminary data.</text>
</comment>
<feature type="compositionally biased region" description="Basic and acidic residues" evidence="1">
    <location>
        <begin position="51"/>
        <end position="60"/>
    </location>
</feature>
<proteinExistence type="predicted"/>
<gene>
    <name evidence="2" type="ORF">EA473_19205</name>
</gene>
<name>A0A3N6M4Z0_NATCH</name>
<organism evidence="2 3">
    <name type="scientific">Natrarchaeobius chitinivorans</name>
    <dbReference type="NCBI Taxonomy" id="1679083"/>
    <lineage>
        <taxon>Archaea</taxon>
        <taxon>Methanobacteriati</taxon>
        <taxon>Methanobacteriota</taxon>
        <taxon>Stenosarchaea group</taxon>
        <taxon>Halobacteria</taxon>
        <taxon>Halobacteriales</taxon>
        <taxon>Natrialbaceae</taxon>
        <taxon>Natrarchaeobius</taxon>
    </lineage>
</organism>
<evidence type="ECO:0000313" key="2">
    <source>
        <dbReference type="EMBL" id="RQG91070.1"/>
    </source>
</evidence>
<feature type="compositionally biased region" description="Basic and acidic residues" evidence="1">
    <location>
        <begin position="14"/>
        <end position="44"/>
    </location>
</feature>